<dbReference type="SUPFAM" id="SSF54695">
    <property type="entry name" value="POZ domain"/>
    <property type="match status" value="1"/>
</dbReference>
<dbReference type="Gene3D" id="3.30.710.10">
    <property type="entry name" value="Potassium Channel Kv1.1, Chain A"/>
    <property type="match status" value="1"/>
</dbReference>
<organism evidence="2 3">
    <name type="scientific">Drosophila ananassae</name>
    <name type="common">Fruit fly</name>
    <dbReference type="NCBI Taxonomy" id="7217"/>
    <lineage>
        <taxon>Eukaryota</taxon>
        <taxon>Metazoa</taxon>
        <taxon>Ecdysozoa</taxon>
        <taxon>Arthropoda</taxon>
        <taxon>Hexapoda</taxon>
        <taxon>Insecta</taxon>
        <taxon>Pterygota</taxon>
        <taxon>Neoptera</taxon>
        <taxon>Endopterygota</taxon>
        <taxon>Diptera</taxon>
        <taxon>Brachycera</taxon>
        <taxon>Muscomorpha</taxon>
        <taxon>Ephydroidea</taxon>
        <taxon>Drosophilidae</taxon>
        <taxon>Drosophila</taxon>
        <taxon>Sophophora</taxon>
    </lineage>
</organism>
<dbReference type="PANTHER" id="PTHR24410:SF23">
    <property type="entry name" value="BTB DOMAIN-CONTAINING PROTEIN-RELATED"/>
    <property type="match status" value="1"/>
</dbReference>
<feature type="domain" description="BTB" evidence="1">
    <location>
        <begin position="20"/>
        <end position="85"/>
    </location>
</feature>
<keyword evidence="3" id="KW-1185">Reference proteome</keyword>
<dbReference type="InterPro" id="IPR011333">
    <property type="entry name" value="SKP1/BTB/POZ_sf"/>
</dbReference>
<name>A0A0P8YC78_DROAN</name>
<proteinExistence type="predicted"/>
<accession>A0A0P8YC78</accession>
<protein>
    <recommendedName>
        <fullName evidence="1">BTB domain-containing protein</fullName>
    </recommendedName>
</protein>
<gene>
    <name evidence="2" type="primary">Dana\GF26988</name>
    <name evidence="2" type="ORF">GF26988</name>
</gene>
<sequence length="365" mass="43009">MSYVSWKNRGAEMLKSGLFSDICILVKDSKFPCHRFMLARASEFFEKLFQKDGLKNGSVRLEETTPQVFQIILNIIYTEKNELLTGLESDILIQVLKNANIWLIREVEQCCTELLRKRAENMNFELLIELYAEFFLLDNKSFLKEIIELLQKQSDKSNETFSKVSNLSFNCFRDFVQSTSHIYSESTRFAMVESWILKKVDFENSSINYYKCIISNINFKKMSIQEFRDGPGKSILLSDKDKYEILSEISEKNHKRIFDSRNCKLIATLVETFFYKNDYRNISCVIFATEDFQIVYRRGNMNVTDQYLLELFKKVLPKMINEHIVRDSNGVIFVDKTLHTILFVRCETGCYESSSLPRYLKDRQF</sequence>
<dbReference type="STRING" id="7217.A0A0P8YC78"/>
<dbReference type="GeneID" id="26514397"/>
<dbReference type="EMBL" id="CH902618">
    <property type="protein sequence ID" value="KPU78985.1"/>
    <property type="molecule type" value="Genomic_DNA"/>
</dbReference>
<evidence type="ECO:0000313" key="3">
    <source>
        <dbReference type="Proteomes" id="UP000007801"/>
    </source>
</evidence>
<dbReference type="PROSITE" id="PS50097">
    <property type="entry name" value="BTB"/>
    <property type="match status" value="1"/>
</dbReference>
<dbReference type="SMR" id="A0A0P8YC78"/>
<dbReference type="Pfam" id="PF00651">
    <property type="entry name" value="BTB"/>
    <property type="match status" value="1"/>
</dbReference>
<dbReference type="InterPro" id="IPR051481">
    <property type="entry name" value="BTB-POZ/Galectin-3-binding"/>
</dbReference>
<reference evidence="2 3" key="1">
    <citation type="journal article" date="2007" name="Nature">
        <title>Evolution of genes and genomes on the Drosophila phylogeny.</title>
        <authorList>
            <consortium name="Drosophila 12 Genomes Consortium"/>
            <person name="Clark A.G."/>
            <person name="Eisen M.B."/>
            <person name="Smith D.R."/>
            <person name="Bergman C.M."/>
            <person name="Oliver B."/>
            <person name="Markow T.A."/>
            <person name="Kaufman T.C."/>
            <person name="Kellis M."/>
            <person name="Gelbart W."/>
            <person name="Iyer V.N."/>
            <person name="Pollard D.A."/>
            <person name="Sackton T.B."/>
            <person name="Larracuente A.M."/>
            <person name="Singh N.D."/>
            <person name="Abad J.P."/>
            <person name="Abt D.N."/>
            <person name="Adryan B."/>
            <person name="Aguade M."/>
            <person name="Akashi H."/>
            <person name="Anderson W.W."/>
            <person name="Aquadro C.F."/>
            <person name="Ardell D.H."/>
            <person name="Arguello R."/>
            <person name="Artieri C.G."/>
            <person name="Barbash D.A."/>
            <person name="Barker D."/>
            <person name="Barsanti P."/>
            <person name="Batterham P."/>
            <person name="Batzoglou S."/>
            <person name="Begun D."/>
            <person name="Bhutkar A."/>
            <person name="Blanco E."/>
            <person name="Bosak S.A."/>
            <person name="Bradley R.K."/>
            <person name="Brand A.D."/>
            <person name="Brent M.R."/>
            <person name="Brooks A.N."/>
            <person name="Brown R.H."/>
            <person name="Butlin R.K."/>
            <person name="Caggese C."/>
            <person name="Calvi B.R."/>
            <person name="Bernardo de Carvalho A."/>
            <person name="Caspi A."/>
            <person name="Castrezana S."/>
            <person name="Celniker S.E."/>
            <person name="Chang J.L."/>
            <person name="Chapple C."/>
            <person name="Chatterji S."/>
            <person name="Chinwalla A."/>
            <person name="Civetta A."/>
            <person name="Clifton S.W."/>
            <person name="Comeron J.M."/>
            <person name="Costello J.C."/>
            <person name="Coyne J.A."/>
            <person name="Daub J."/>
            <person name="David R.G."/>
            <person name="Delcher A.L."/>
            <person name="Delehaunty K."/>
            <person name="Do C.B."/>
            <person name="Ebling H."/>
            <person name="Edwards K."/>
            <person name="Eickbush T."/>
            <person name="Evans J.D."/>
            <person name="Filipski A."/>
            <person name="Findeiss S."/>
            <person name="Freyhult E."/>
            <person name="Fulton L."/>
            <person name="Fulton R."/>
            <person name="Garcia A.C."/>
            <person name="Gardiner A."/>
            <person name="Garfield D.A."/>
            <person name="Garvin B.E."/>
            <person name="Gibson G."/>
            <person name="Gilbert D."/>
            <person name="Gnerre S."/>
            <person name="Godfrey J."/>
            <person name="Good R."/>
            <person name="Gotea V."/>
            <person name="Gravely B."/>
            <person name="Greenberg A.J."/>
            <person name="Griffiths-Jones S."/>
            <person name="Gross S."/>
            <person name="Guigo R."/>
            <person name="Gustafson E.A."/>
            <person name="Haerty W."/>
            <person name="Hahn M.W."/>
            <person name="Halligan D.L."/>
            <person name="Halpern A.L."/>
            <person name="Halter G.M."/>
            <person name="Han M.V."/>
            <person name="Heger A."/>
            <person name="Hillier L."/>
            <person name="Hinrichs A.S."/>
            <person name="Holmes I."/>
            <person name="Hoskins R.A."/>
            <person name="Hubisz M.J."/>
            <person name="Hultmark D."/>
            <person name="Huntley M.A."/>
            <person name="Jaffe D.B."/>
            <person name="Jagadeeshan S."/>
            <person name="Jeck W.R."/>
            <person name="Johnson J."/>
            <person name="Jones C.D."/>
            <person name="Jordan W.C."/>
            <person name="Karpen G.H."/>
            <person name="Kataoka E."/>
            <person name="Keightley P.D."/>
            <person name="Kheradpour P."/>
            <person name="Kirkness E.F."/>
            <person name="Koerich L.B."/>
            <person name="Kristiansen K."/>
            <person name="Kudrna D."/>
            <person name="Kulathinal R.J."/>
            <person name="Kumar S."/>
            <person name="Kwok R."/>
            <person name="Lander E."/>
            <person name="Langley C.H."/>
            <person name="Lapoint R."/>
            <person name="Lazzaro B.P."/>
            <person name="Lee S.J."/>
            <person name="Levesque L."/>
            <person name="Li R."/>
            <person name="Lin C.F."/>
            <person name="Lin M.F."/>
            <person name="Lindblad-Toh K."/>
            <person name="Llopart A."/>
            <person name="Long M."/>
            <person name="Low L."/>
            <person name="Lozovsky E."/>
            <person name="Lu J."/>
            <person name="Luo M."/>
            <person name="Machado C.A."/>
            <person name="Makalowski W."/>
            <person name="Marzo M."/>
            <person name="Matsuda M."/>
            <person name="Matzkin L."/>
            <person name="McAllister B."/>
            <person name="McBride C.S."/>
            <person name="McKernan B."/>
            <person name="McKernan K."/>
            <person name="Mendez-Lago M."/>
            <person name="Minx P."/>
            <person name="Mollenhauer M.U."/>
            <person name="Montooth K."/>
            <person name="Mount S.M."/>
            <person name="Mu X."/>
            <person name="Myers E."/>
            <person name="Negre B."/>
            <person name="Newfeld S."/>
            <person name="Nielsen R."/>
            <person name="Noor M.A."/>
            <person name="O'Grady P."/>
            <person name="Pachter L."/>
            <person name="Papaceit M."/>
            <person name="Parisi M.J."/>
            <person name="Parisi M."/>
            <person name="Parts L."/>
            <person name="Pedersen J.S."/>
            <person name="Pesole G."/>
            <person name="Phillippy A.M."/>
            <person name="Ponting C.P."/>
            <person name="Pop M."/>
            <person name="Porcelli D."/>
            <person name="Powell J.R."/>
            <person name="Prohaska S."/>
            <person name="Pruitt K."/>
            <person name="Puig M."/>
            <person name="Quesneville H."/>
            <person name="Ram K.R."/>
            <person name="Rand D."/>
            <person name="Rasmussen M.D."/>
            <person name="Reed L.K."/>
            <person name="Reenan R."/>
            <person name="Reily A."/>
            <person name="Remington K.A."/>
            <person name="Rieger T.T."/>
            <person name="Ritchie M.G."/>
            <person name="Robin C."/>
            <person name="Rogers Y.H."/>
            <person name="Rohde C."/>
            <person name="Rozas J."/>
            <person name="Rubenfield M.J."/>
            <person name="Ruiz A."/>
            <person name="Russo S."/>
            <person name="Salzberg S.L."/>
            <person name="Sanchez-Gracia A."/>
            <person name="Saranga D.J."/>
            <person name="Sato H."/>
            <person name="Schaeffer S.W."/>
            <person name="Schatz M.C."/>
            <person name="Schlenke T."/>
            <person name="Schwartz R."/>
            <person name="Segarra C."/>
            <person name="Singh R.S."/>
            <person name="Sirot L."/>
            <person name="Sirota M."/>
            <person name="Sisneros N.B."/>
            <person name="Smith C.D."/>
            <person name="Smith T.F."/>
            <person name="Spieth J."/>
            <person name="Stage D.E."/>
            <person name="Stark A."/>
            <person name="Stephan W."/>
            <person name="Strausberg R.L."/>
            <person name="Strempel S."/>
            <person name="Sturgill D."/>
            <person name="Sutton G."/>
            <person name="Sutton G.G."/>
            <person name="Tao W."/>
            <person name="Teichmann S."/>
            <person name="Tobari Y.N."/>
            <person name="Tomimura Y."/>
            <person name="Tsolas J.M."/>
            <person name="Valente V.L."/>
            <person name="Venter E."/>
            <person name="Venter J.C."/>
            <person name="Vicario S."/>
            <person name="Vieira F.G."/>
            <person name="Vilella A.J."/>
            <person name="Villasante A."/>
            <person name="Walenz B."/>
            <person name="Wang J."/>
            <person name="Wasserman M."/>
            <person name="Watts T."/>
            <person name="Wilson D."/>
            <person name="Wilson R.K."/>
            <person name="Wing R.A."/>
            <person name="Wolfner M.F."/>
            <person name="Wong A."/>
            <person name="Wong G.K."/>
            <person name="Wu C.I."/>
            <person name="Wu G."/>
            <person name="Yamamoto D."/>
            <person name="Yang H.P."/>
            <person name="Yang S.P."/>
            <person name="Yorke J.A."/>
            <person name="Yoshida K."/>
            <person name="Zdobnov E."/>
            <person name="Zhang P."/>
            <person name="Zhang Y."/>
            <person name="Zimin A.V."/>
            <person name="Baldwin J."/>
            <person name="Abdouelleil A."/>
            <person name="Abdulkadir J."/>
            <person name="Abebe A."/>
            <person name="Abera B."/>
            <person name="Abreu J."/>
            <person name="Acer S.C."/>
            <person name="Aftuck L."/>
            <person name="Alexander A."/>
            <person name="An P."/>
            <person name="Anderson E."/>
            <person name="Anderson S."/>
            <person name="Arachi H."/>
            <person name="Azer M."/>
            <person name="Bachantsang P."/>
            <person name="Barry A."/>
            <person name="Bayul T."/>
            <person name="Berlin A."/>
            <person name="Bessette D."/>
            <person name="Bloom T."/>
            <person name="Blye J."/>
            <person name="Boguslavskiy L."/>
            <person name="Bonnet C."/>
            <person name="Boukhgalter B."/>
            <person name="Bourzgui I."/>
            <person name="Brown A."/>
            <person name="Cahill P."/>
            <person name="Channer S."/>
            <person name="Cheshatsang Y."/>
            <person name="Chuda L."/>
            <person name="Citroen M."/>
            <person name="Collymore A."/>
            <person name="Cooke P."/>
            <person name="Costello M."/>
            <person name="D'Aco K."/>
            <person name="Daza R."/>
            <person name="De Haan G."/>
            <person name="DeGray S."/>
            <person name="DeMaso C."/>
            <person name="Dhargay N."/>
            <person name="Dooley K."/>
            <person name="Dooley E."/>
            <person name="Doricent M."/>
            <person name="Dorje P."/>
            <person name="Dorjee K."/>
            <person name="Dupes A."/>
            <person name="Elong R."/>
            <person name="Falk J."/>
            <person name="Farina A."/>
            <person name="Faro S."/>
            <person name="Ferguson D."/>
            <person name="Fisher S."/>
            <person name="Foley C.D."/>
            <person name="Franke A."/>
            <person name="Friedrich D."/>
            <person name="Gadbois L."/>
            <person name="Gearin G."/>
            <person name="Gearin C.R."/>
            <person name="Giannoukos G."/>
            <person name="Goode T."/>
            <person name="Graham J."/>
            <person name="Grandbois E."/>
            <person name="Grewal S."/>
            <person name="Gyaltsen K."/>
            <person name="Hafez N."/>
            <person name="Hagos B."/>
            <person name="Hall J."/>
            <person name="Henson C."/>
            <person name="Hollinger A."/>
            <person name="Honan T."/>
            <person name="Huard M.D."/>
            <person name="Hughes L."/>
            <person name="Hurhula B."/>
            <person name="Husby M.E."/>
            <person name="Kamat A."/>
            <person name="Kanga B."/>
            <person name="Kashin S."/>
            <person name="Khazanovich D."/>
            <person name="Kisner P."/>
            <person name="Lance K."/>
            <person name="Lara M."/>
            <person name="Lee W."/>
            <person name="Lennon N."/>
            <person name="Letendre F."/>
            <person name="LeVine R."/>
            <person name="Lipovsky A."/>
            <person name="Liu X."/>
            <person name="Liu J."/>
            <person name="Liu S."/>
            <person name="Lokyitsang T."/>
            <person name="Lokyitsang Y."/>
            <person name="Lubonja R."/>
            <person name="Lui A."/>
            <person name="MacDonald P."/>
            <person name="Magnisalis V."/>
            <person name="Maru K."/>
            <person name="Matthews C."/>
            <person name="McCusker W."/>
            <person name="McDonough S."/>
            <person name="Mehta T."/>
            <person name="Meldrim J."/>
            <person name="Meneus L."/>
            <person name="Mihai O."/>
            <person name="Mihalev A."/>
            <person name="Mihova T."/>
            <person name="Mittelman R."/>
            <person name="Mlenga V."/>
            <person name="Montmayeur A."/>
            <person name="Mulrain L."/>
            <person name="Navidi A."/>
            <person name="Naylor J."/>
            <person name="Negash T."/>
            <person name="Nguyen T."/>
            <person name="Nguyen N."/>
            <person name="Nicol R."/>
            <person name="Norbu C."/>
            <person name="Norbu N."/>
            <person name="Novod N."/>
            <person name="O'Neill B."/>
            <person name="Osman S."/>
            <person name="Markiewicz E."/>
            <person name="Oyono O.L."/>
            <person name="Patti C."/>
            <person name="Phunkhang P."/>
            <person name="Pierre F."/>
            <person name="Priest M."/>
            <person name="Raghuraman S."/>
            <person name="Rege F."/>
            <person name="Reyes R."/>
            <person name="Rise C."/>
            <person name="Rogov P."/>
            <person name="Ross K."/>
            <person name="Ryan E."/>
            <person name="Settipalli S."/>
            <person name="Shea T."/>
            <person name="Sherpa N."/>
            <person name="Shi L."/>
            <person name="Shih D."/>
            <person name="Sparrow T."/>
            <person name="Spaulding J."/>
            <person name="Stalker J."/>
            <person name="Stange-Thomann N."/>
            <person name="Stavropoulos S."/>
            <person name="Stone C."/>
            <person name="Strader C."/>
            <person name="Tesfaye S."/>
            <person name="Thomson T."/>
            <person name="Thoulutsang Y."/>
            <person name="Thoulutsang D."/>
            <person name="Topham K."/>
            <person name="Topping I."/>
            <person name="Tsamla T."/>
            <person name="Vassiliev H."/>
            <person name="Vo A."/>
            <person name="Wangchuk T."/>
            <person name="Wangdi T."/>
            <person name="Weiand M."/>
            <person name="Wilkinson J."/>
            <person name="Wilson A."/>
            <person name="Yadav S."/>
            <person name="Young G."/>
            <person name="Yu Q."/>
            <person name="Zembek L."/>
            <person name="Zhong D."/>
            <person name="Zimmer A."/>
            <person name="Zwirko Z."/>
            <person name="Jaffe D.B."/>
            <person name="Alvarez P."/>
            <person name="Brockman W."/>
            <person name="Butler J."/>
            <person name="Chin C."/>
            <person name="Gnerre S."/>
            <person name="Grabherr M."/>
            <person name="Kleber M."/>
            <person name="Mauceli E."/>
            <person name="MacCallum I."/>
        </authorList>
    </citation>
    <scope>NUCLEOTIDE SEQUENCE [LARGE SCALE GENOMIC DNA]</scope>
    <source>
        <strain evidence="3">Tucson 14024-0371.13</strain>
    </source>
</reference>
<dbReference type="PANTHER" id="PTHR24410">
    <property type="entry name" value="HL07962P-RELATED"/>
    <property type="match status" value="1"/>
</dbReference>
<dbReference type="KEGG" id="dan:26514397"/>
<evidence type="ECO:0000313" key="2">
    <source>
        <dbReference type="EMBL" id="KPU78985.1"/>
    </source>
</evidence>
<evidence type="ECO:0000259" key="1">
    <source>
        <dbReference type="PROSITE" id="PS50097"/>
    </source>
</evidence>
<dbReference type="OrthoDB" id="7492888at2759"/>
<dbReference type="InParanoid" id="A0A0P8YC78"/>
<dbReference type="CDD" id="cd18186">
    <property type="entry name" value="BTB_POZ_ZBTB_KLHL-like"/>
    <property type="match status" value="1"/>
</dbReference>
<dbReference type="Proteomes" id="UP000007801">
    <property type="component" value="Unassembled WGS sequence"/>
</dbReference>
<dbReference type="AlphaFoldDB" id="A0A0P8YC78"/>
<dbReference type="InterPro" id="IPR000210">
    <property type="entry name" value="BTB/POZ_dom"/>
</dbReference>
<dbReference type="SMART" id="SM00225">
    <property type="entry name" value="BTB"/>
    <property type="match status" value="1"/>
</dbReference>